<dbReference type="EMBL" id="GBRH01250844">
    <property type="protein sequence ID" value="JAD47051.1"/>
    <property type="molecule type" value="Transcribed_RNA"/>
</dbReference>
<reference evidence="1" key="2">
    <citation type="journal article" date="2015" name="Data Brief">
        <title>Shoot transcriptome of the giant reed, Arundo donax.</title>
        <authorList>
            <person name="Barrero R.A."/>
            <person name="Guerrero F.D."/>
            <person name="Moolhuijzen P."/>
            <person name="Goolsby J.A."/>
            <person name="Tidwell J."/>
            <person name="Bellgard S.E."/>
            <person name="Bellgard M.I."/>
        </authorList>
    </citation>
    <scope>NUCLEOTIDE SEQUENCE</scope>
    <source>
        <tissue evidence="1">Shoot tissue taken approximately 20 cm above the soil surface</tissue>
    </source>
</reference>
<protein>
    <submittedName>
        <fullName evidence="1">Uncharacterized protein</fullName>
    </submittedName>
</protein>
<sequence length="12" mass="1257">MDPDGLKKLSGP</sequence>
<name>A0A0A9A7J5_ARUDO</name>
<accession>A0A0A9A7J5</accession>
<organism evidence="1">
    <name type="scientific">Arundo donax</name>
    <name type="common">Giant reed</name>
    <name type="synonym">Donax arundinaceus</name>
    <dbReference type="NCBI Taxonomy" id="35708"/>
    <lineage>
        <taxon>Eukaryota</taxon>
        <taxon>Viridiplantae</taxon>
        <taxon>Streptophyta</taxon>
        <taxon>Embryophyta</taxon>
        <taxon>Tracheophyta</taxon>
        <taxon>Spermatophyta</taxon>
        <taxon>Magnoliopsida</taxon>
        <taxon>Liliopsida</taxon>
        <taxon>Poales</taxon>
        <taxon>Poaceae</taxon>
        <taxon>PACMAD clade</taxon>
        <taxon>Arundinoideae</taxon>
        <taxon>Arundineae</taxon>
        <taxon>Arundo</taxon>
    </lineage>
</organism>
<reference evidence="1" key="1">
    <citation type="submission" date="2014-09" db="EMBL/GenBank/DDBJ databases">
        <authorList>
            <person name="Magalhaes I.L.F."/>
            <person name="Oliveira U."/>
            <person name="Santos F.R."/>
            <person name="Vidigal T.H.D.A."/>
            <person name="Brescovit A.D."/>
            <person name="Santos A.J."/>
        </authorList>
    </citation>
    <scope>NUCLEOTIDE SEQUENCE</scope>
    <source>
        <tissue evidence="1">Shoot tissue taken approximately 20 cm above the soil surface</tissue>
    </source>
</reference>
<proteinExistence type="predicted"/>
<evidence type="ECO:0000313" key="1">
    <source>
        <dbReference type="EMBL" id="JAD47051.1"/>
    </source>
</evidence>